<evidence type="ECO:0000256" key="6">
    <source>
        <dbReference type="ARBA" id="ARBA00022840"/>
    </source>
</evidence>
<dbReference type="STRING" id="762948.HMPREF0733_10483"/>
<dbReference type="FunFam" id="3.40.50.300:FF:000299">
    <property type="entry name" value="ABC transporter ATP-binding protein/permease"/>
    <property type="match status" value="1"/>
</dbReference>
<dbReference type="Proteomes" id="UP000270988">
    <property type="component" value="Chromosome"/>
</dbReference>
<keyword evidence="14" id="KW-0378">Hydrolase</keyword>
<evidence type="ECO:0000256" key="7">
    <source>
        <dbReference type="ARBA" id="ARBA00022989"/>
    </source>
</evidence>
<dbReference type="InterPro" id="IPR027417">
    <property type="entry name" value="P-loop_NTPase"/>
</dbReference>
<evidence type="ECO:0000256" key="10">
    <source>
        <dbReference type="SAM" id="MobiDB-lite"/>
    </source>
</evidence>
<reference evidence="14 15" key="1">
    <citation type="submission" date="2018-12" db="EMBL/GenBank/DDBJ databases">
        <authorList>
            <consortium name="Pathogen Informatics"/>
        </authorList>
    </citation>
    <scope>NUCLEOTIDE SEQUENCE [LARGE SCALE GENOMIC DNA]</scope>
    <source>
        <strain evidence="14 15">NCTC10918</strain>
    </source>
</reference>
<dbReference type="GO" id="GO:0005524">
    <property type="term" value="F:ATP binding"/>
    <property type="evidence" value="ECO:0007669"/>
    <property type="project" value="UniProtKB-KW"/>
</dbReference>
<dbReference type="PROSITE" id="PS50929">
    <property type="entry name" value="ABC_TM1F"/>
    <property type="match status" value="1"/>
</dbReference>
<dbReference type="InterPro" id="IPR003439">
    <property type="entry name" value="ABC_transporter-like_ATP-bd"/>
</dbReference>
<keyword evidence="4 11" id="KW-0812">Transmembrane</keyword>
<comment type="subcellular location">
    <subcellularLocation>
        <location evidence="1">Cell membrane</location>
        <topology evidence="1">Multi-pass membrane protein</topology>
    </subcellularLocation>
</comment>
<sequence length="624" mass="67599">MPTRLVPNSDERTNLSPEERRQARKRSYRLLREILRPHRLSLAISVAAVILGAIASAVQPWLIARVLDTAIEPLTHGDSAPLIFFVVLFGATVLANGTLTWVNVVYTVRVSLGVLLSLRTRVFQHSQSLSVSFHESYTSGRVISRLTSDIDTIRTFLDSGISQLATTLLGIAFSVIAIFLLDWRIGLLLVAMTVPIWLITRWFRTRSETAFRAMRNESAQLTSRFVETYTGIRAIKSFGAEADARASYARNAERYRVAVMDSIKLFGIYSPVLILLGNIFVAAALVIGGYAVLGGTMQVGTLLALIIYANRVFEPIMTLSEFYNVLQSAFSALEKVSGFLAEKPQIQDPQHPVSLPQSPAALVDAESSAEAAPLGEIVLEDAAFGYTAGQHALMPTSLRIAPGQTVALVGETGAGKSTIAKLIARFYDVDTGRVLLDGVDVRSLTDQELRRNVVMLTQEVFLFSASIAENIRLGNPQATDDQVRRAAQAVGADEFIQPLPQGYGTMLGRGGVNLSTGQRQLVSFARVFLANPRVLILDEATASLDIPSERAVQRALNALLAGRTAVVIAHRLSTVLSADRVLVISAGSIVEDGSPQELIAAGGEFAAMYTSWEDARQDSDSPSA</sequence>
<dbReference type="InterPro" id="IPR039421">
    <property type="entry name" value="Type_1_exporter"/>
</dbReference>
<feature type="transmembrane region" description="Helical" evidence="11">
    <location>
        <begin position="187"/>
        <end position="204"/>
    </location>
</feature>
<feature type="transmembrane region" description="Helical" evidence="11">
    <location>
        <begin position="263"/>
        <end position="284"/>
    </location>
</feature>
<evidence type="ECO:0000256" key="4">
    <source>
        <dbReference type="ARBA" id="ARBA00022692"/>
    </source>
</evidence>
<evidence type="ECO:0000313" key="14">
    <source>
        <dbReference type="EMBL" id="VEJ30270.1"/>
    </source>
</evidence>
<dbReference type="SUPFAM" id="SSF90123">
    <property type="entry name" value="ABC transporter transmembrane region"/>
    <property type="match status" value="1"/>
</dbReference>
<dbReference type="CDD" id="cd18546">
    <property type="entry name" value="ABC_6TM_Rv0194_D2_like"/>
    <property type="match status" value="1"/>
</dbReference>
<comment type="similarity">
    <text evidence="9">Belongs to the ABC transporter superfamily. Lipid exporter (TC 3.A.1.106) family.</text>
</comment>
<evidence type="ECO:0000256" key="3">
    <source>
        <dbReference type="ARBA" id="ARBA00022475"/>
    </source>
</evidence>
<dbReference type="GO" id="GO:0005886">
    <property type="term" value="C:plasma membrane"/>
    <property type="evidence" value="ECO:0007669"/>
    <property type="project" value="UniProtKB-SubCell"/>
</dbReference>
<dbReference type="InterPro" id="IPR036640">
    <property type="entry name" value="ABC1_TM_sf"/>
</dbReference>
<evidence type="ECO:0000259" key="13">
    <source>
        <dbReference type="PROSITE" id="PS50929"/>
    </source>
</evidence>
<evidence type="ECO:0000256" key="8">
    <source>
        <dbReference type="ARBA" id="ARBA00023136"/>
    </source>
</evidence>
<accession>A0A3S5F7L7</accession>
<dbReference type="InterPro" id="IPR003593">
    <property type="entry name" value="AAA+_ATPase"/>
</dbReference>
<feature type="domain" description="ABC transmembrane type-1" evidence="13">
    <location>
        <begin position="43"/>
        <end position="328"/>
    </location>
</feature>
<dbReference type="EC" id="3.6.3.-" evidence="14"/>
<proteinExistence type="inferred from homology"/>
<dbReference type="Pfam" id="PF00664">
    <property type="entry name" value="ABC_membrane"/>
    <property type="match status" value="1"/>
</dbReference>
<evidence type="ECO:0000256" key="9">
    <source>
        <dbReference type="ARBA" id="ARBA00061644"/>
    </source>
</evidence>
<gene>
    <name evidence="14" type="ORF">NCTC10918_01547</name>
</gene>
<feature type="transmembrane region" description="Helical" evidence="11">
    <location>
        <begin position="40"/>
        <end position="62"/>
    </location>
</feature>
<dbReference type="SUPFAM" id="SSF52540">
    <property type="entry name" value="P-loop containing nucleoside triphosphate hydrolases"/>
    <property type="match status" value="1"/>
</dbReference>
<dbReference type="GO" id="GO:0016887">
    <property type="term" value="F:ATP hydrolysis activity"/>
    <property type="evidence" value="ECO:0007669"/>
    <property type="project" value="InterPro"/>
</dbReference>
<dbReference type="Gene3D" id="1.20.1560.10">
    <property type="entry name" value="ABC transporter type 1, transmembrane domain"/>
    <property type="match status" value="1"/>
</dbReference>
<keyword evidence="8 11" id="KW-0472">Membrane</keyword>
<feature type="transmembrane region" description="Helical" evidence="11">
    <location>
        <begin position="164"/>
        <end position="181"/>
    </location>
</feature>
<organism evidence="14 15">
    <name type="scientific">Rothia dentocariosa</name>
    <dbReference type="NCBI Taxonomy" id="2047"/>
    <lineage>
        <taxon>Bacteria</taxon>
        <taxon>Bacillati</taxon>
        <taxon>Actinomycetota</taxon>
        <taxon>Actinomycetes</taxon>
        <taxon>Micrococcales</taxon>
        <taxon>Micrococcaceae</taxon>
        <taxon>Rothia</taxon>
    </lineage>
</organism>
<protein>
    <submittedName>
        <fullName evidence="14">Multidrug export ATP-binding/permease protein SAV1866</fullName>
        <ecNumber evidence="14">3.6.3.-</ecNumber>
    </submittedName>
</protein>
<evidence type="ECO:0000259" key="12">
    <source>
        <dbReference type="PROSITE" id="PS50893"/>
    </source>
</evidence>
<dbReference type="AlphaFoldDB" id="A0A3S5F7L7"/>
<evidence type="ECO:0000313" key="15">
    <source>
        <dbReference type="Proteomes" id="UP000270988"/>
    </source>
</evidence>
<keyword evidence="7 11" id="KW-1133">Transmembrane helix</keyword>
<keyword evidence="3" id="KW-1003">Cell membrane</keyword>
<dbReference type="SMART" id="SM00382">
    <property type="entry name" value="AAA"/>
    <property type="match status" value="1"/>
</dbReference>
<dbReference type="InterPro" id="IPR011527">
    <property type="entry name" value="ABC1_TM_dom"/>
</dbReference>
<feature type="domain" description="ABC transporter" evidence="12">
    <location>
        <begin position="377"/>
        <end position="611"/>
    </location>
</feature>
<feature type="transmembrane region" description="Helical" evidence="11">
    <location>
        <begin position="82"/>
        <end position="106"/>
    </location>
</feature>
<keyword evidence="2" id="KW-0813">Transport</keyword>
<dbReference type="GO" id="GO:0015421">
    <property type="term" value="F:ABC-type oligopeptide transporter activity"/>
    <property type="evidence" value="ECO:0007669"/>
    <property type="project" value="TreeGrafter"/>
</dbReference>
<dbReference type="PROSITE" id="PS50893">
    <property type="entry name" value="ABC_TRANSPORTER_2"/>
    <property type="match status" value="1"/>
</dbReference>
<dbReference type="Pfam" id="PF00005">
    <property type="entry name" value="ABC_tran"/>
    <property type="match status" value="1"/>
</dbReference>
<evidence type="ECO:0000256" key="5">
    <source>
        <dbReference type="ARBA" id="ARBA00022741"/>
    </source>
</evidence>
<dbReference type="EMBL" id="LR134521">
    <property type="protein sequence ID" value="VEJ30270.1"/>
    <property type="molecule type" value="Genomic_DNA"/>
</dbReference>
<dbReference type="PANTHER" id="PTHR43394:SF1">
    <property type="entry name" value="ATP-BINDING CASSETTE SUB-FAMILY B MEMBER 10, MITOCHONDRIAL"/>
    <property type="match status" value="1"/>
</dbReference>
<feature type="compositionally biased region" description="Basic and acidic residues" evidence="10">
    <location>
        <begin position="9"/>
        <end position="21"/>
    </location>
</feature>
<keyword evidence="5" id="KW-0547">Nucleotide-binding</keyword>
<keyword evidence="6 14" id="KW-0067">ATP-binding</keyword>
<dbReference type="Gene3D" id="3.40.50.300">
    <property type="entry name" value="P-loop containing nucleotide triphosphate hydrolases"/>
    <property type="match status" value="1"/>
</dbReference>
<evidence type="ECO:0000256" key="1">
    <source>
        <dbReference type="ARBA" id="ARBA00004651"/>
    </source>
</evidence>
<name>A0A3S5F7L7_9MICC</name>
<evidence type="ECO:0000256" key="2">
    <source>
        <dbReference type="ARBA" id="ARBA00022448"/>
    </source>
</evidence>
<dbReference type="PANTHER" id="PTHR43394">
    <property type="entry name" value="ATP-DEPENDENT PERMEASE MDL1, MITOCHONDRIAL"/>
    <property type="match status" value="1"/>
</dbReference>
<feature type="transmembrane region" description="Helical" evidence="11">
    <location>
        <begin position="290"/>
        <end position="309"/>
    </location>
</feature>
<feature type="region of interest" description="Disordered" evidence="10">
    <location>
        <begin position="1"/>
        <end position="21"/>
    </location>
</feature>
<evidence type="ECO:0000256" key="11">
    <source>
        <dbReference type="SAM" id="Phobius"/>
    </source>
</evidence>